<reference evidence="2" key="3">
    <citation type="submission" date="2018-11" db="EMBL/GenBank/DDBJ databases">
        <authorList>
            <person name="Hwang Y.J."/>
            <person name="Hwang C.Y."/>
        </authorList>
    </citation>
    <scope>NUCLEOTIDE SEQUENCE</scope>
    <source>
        <strain evidence="2">R106</strain>
    </source>
</reference>
<accession>A0A3N4EAY8</accession>
<evidence type="ECO:0000313" key="3">
    <source>
        <dbReference type="Proteomes" id="UP000273778"/>
    </source>
</evidence>
<evidence type="ECO:0000313" key="1">
    <source>
        <dbReference type="EMBL" id="AZG36298.1"/>
    </source>
</evidence>
<reference evidence="4" key="2">
    <citation type="submission" date="2018-11" db="EMBL/GenBank/DDBJ databases">
        <title>Shewanella sp. R106.</title>
        <authorList>
            <person name="Hwang Y.J."/>
            <person name="Hwang C.Y."/>
        </authorList>
    </citation>
    <scope>NUCLEOTIDE SEQUENCE [LARGE SCALE GENOMIC DNA]</scope>
    <source>
        <strain evidence="4">R106</strain>
    </source>
</reference>
<keyword evidence="3" id="KW-1185">Reference proteome</keyword>
<reference evidence="1 3" key="1">
    <citation type="submission" date="2018-11" db="EMBL/GenBank/DDBJ databases">
        <title>Shewanella sp. M2.</title>
        <authorList>
            <person name="Hwang Y.J."/>
            <person name="Hwang C.Y."/>
        </authorList>
    </citation>
    <scope>NUCLEOTIDE SEQUENCE [LARGE SCALE GENOMIC DNA]</scope>
    <source>
        <strain evidence="1 3">M2</strain>
    </source>
</reference>
<dbReference type="EMBL" id="RKKB01000001">
    <property type="protein sequence ID" value="RPA34138.1"/>
    <property type="molecule type" value="Genomic_DNA"/>
</dbReference>
<dbReference type="KEGG" id="spsr:EGC80_16405"/>
<sequence length="126" mass="13710">MLKILLNIAIILSLVGQLFMPSYAMSNEMTMSTEMTMSGSQSSNLHPSTMIDIDCDNYVHNDNCCSDNISQCISQCISHCHAIAHAFMLFSGEELTAIRLTGAKVSLALWVSTPTTLTNQNPPPIA</sequence>
<dbReference type="AlphaFoldDB" id="A0A3N4EAY8"/>
<dbReference type="Proteomes" id="UP000273778">
    <property type="component" value="Chromosome"/>
</dbReference>
<dbReference type="EMBL" id="CP034073">
    <property type="protein sequence ID" value="AZG36298.1"/>
    <property type="molecule type" value="Genomic_DNA"/>
</dbReference>
<evidence type="ECO:0000313" key="4">
    <source>
        <dbReference type="Proteomes" id="UP000278855"/>
    </source>
</evidence>
<gene>
    <name evidence="2" type="ORF">EGC77_00025</name>
    <name evidence="1" type="ORF">EGC80_16405</name>
</gene>
<evidence type="ECO:0000313" key="2">
    <source>
        <dbReference type="EMBL" id="RPA34138.1"/>
    </source>
</evidence>
<name>A0A3N4EAY8_9GAMM</name>
<protein>
    <submittedName>
        <fullName evidence="2">Uncharacterized protein</fullName>
    </submittedName>
</protein>
<dbReference type="Proteomes" id="UP000278855">
    <property type="component" value="Unassembled WGS sequence"/>
</dbReference>
<dbReference type="OrthoDB" id="6266222at2"/>
<proteinExistence type="predicted"/>
<organism evidence="2 4">
    <name type="scientific">Shewanella psychromarinicola</name>
    <dbReference type="NCBI Taxonomy" id="2487742"/>
    <lineage>
        <taxon>Bacteria</taxon>
        <taxon>Pseudomonadati</taxon>
        <taxon>Pseudomonadota</taxon>
        <taxon>Gammaproteobacteria</taxon>
        <taxon>Alteromonadales</taxon>
        <taxon>Shewanellaceae</taxon>
        <taxon>Shewanella</taxon>
    </lineage>
</organism>